<dbReference type="PANTHER" id="PTHR32060">
    <property type="entry name" value="TAIL-SPECIFIC PROTEASE"/>
    <property type="match status" value="1"/>
</dbReference>
<dbReference type="EMBL" id="JABFRW010000046">
    <property type="protein sequence ID" value="NOT33394.1"/>
    <property type="molecule type" value="Genomic_DNA"/>
</dbReference>
<sequence>MIRRRFAIAAFLVALFVLGWWVGRGRATGRDLYSNVDQFIEVLQRVRSSYVDQVESDSLMKGALEGLTRGLDPYSQYLDRRSYEDLQATTHGEYGGVGLVVGIRDELPVVISPIEGGPAWTLGLQTGDLIVRVEGANTMGLGLEAVAQRLRGEPGTHVQISVRREGESDDREFAIERRVITTRSVPYAFIAAPRIGYVRLSDFSEDAGGEVRLALDRLHREGATRLVLDLRGNPGGLLDQAVDVAEQFVKAGTPLVSTHGRMKGSDTTHPATGQRPELAWPMVVLIDRGSASASEIVAGALQDLDRALVIGETSFGKGLVQSVFPLRGGGALKLTTARYYTPSGRSINSAASERLLDSLLALGDDAVFGDDAPARPVVADSTPAEMFRTASGRPVYGGGGIRPDVTVTADTLRGLARRVESRGLAFRFANVWVTRHPEWKFGHPLDDEVRA</sequence>
<dbReference type="SMART" id="SM00245">
    <property type="entry name" value="TSPc"/>
    <property type="match status" value="1"/>
</dbReference>
<dbReference type="GO" id="GO:0004175">
    <property type="term" value="F:endopeptidase activity"/>
    <property type="evidence" value="ECO:0007669"/>
    <property type="project" value="TreeGrafter"/>
</dbReference>
<evidence type="ECO:0000256" key="1">
    <source>
        <dbReference type="ARBA" id="ARBA00009179"/>
    </source>
</evidence>
<dbReference type="PROSITE" id="PS50106">
    <property type="entry name" value="PDZ"/>
    <property type="match status" value="1"/>
</dbReference>
<name>A0A849SLD3_UNCEI</name>
<dbReference type="SUPFAM" id="SSF52096">
    <property type="entry name" value="ClpP/crotonase"/>
    <property type="match status" value="1"/>
</dbReference>
<dbReference type="InterPro" id="IPR001478">
    <property type="entry name" value="PDZ"/>
</dbReference>
<dbReference type="InterPro" id="IPR005151">
    <property type="entry name" value="Tail-specific_protease"/>
</dbReference>
<dbReference type="InterPro" id="IPR041489">
    <property type="entry name" value="PDZ_6"/>
</dbReference>
<dbReference type="Pfam" id="PF22694">
    <property type="entry name" value="CtpB_N-like"/>
    <property type="match status" value="1"/>
</dbReference>
<dbReference type="InterPro" id="IPR036034">
    <property type="entry name" value="PDZ_sf"/>
</dbReference>
<dbReference type="InterPro" id="IPR055210">
    <property type="entry name" value="CtpA/B_N"/>
</dbReference>
<evidence type="ECO:0000313" key="8">
    <source>
        <dbReference type="Proteomes" id="UP000580839"/>
    </source>
</evidence>
<dbReference type="InterPro" id="IPR029045">
    <property type="entry name" value="ClpP/crotonase-like_dom_sf"/>
</dbReference>
<dbReference type="GO" id="GO:0008236">
    <property type="term" value="F:serine-type peptidase activity"/>
    <property type="evidence" value="ECO:0007669"/>
    <property type="project" value="UniProtKB-KW"/>
</dbReference>
<dbReference type="AlphaFoldDB" id="A0A849SLD3"/>
<evidence type="ECO:0000256" key="4">
    <source>
        <dbReference type="ARBA" id="ARBA00022825"/>
    </source>
</evidence>
<evidence type="ECO:0000256" key="2">
    <source>
        <dbReference type="ARBA" id="ARBA00022670"/>
    </source>
</evidence>
<dbReference type="NCBIfam" id="TIGR00225">
    <property type="entry name" value="prc"/>
    <property type="match status" value="1"/>
</dbReference>
<reference evidence="7 8" key="1">
    <citation type="submission" date="2020-04" db="EMBL/GenBank/DDBJ databases">
        <title>Metagenomic profiling of ammonia- and methane-oxidizing microorganisms in a Dutch drinking water treatment plant.</title>
        <authorList>
            <person name="Poghosyan L."/>
            <person name="Leucker S."/>
        </authorList>
    </citation>
    <scope>NUCLEOTIDE SEQUENCE [LARGE SCALE GENOMIC DNA]</scope>
    <source>
        <strain evidence="7">S-RSF-IL-03</strain>
    </source>
</reference>
<feature type="domain" description="PDZ" evidence="6">
    <location>
        <begin position="83"/>
        <end position="151"/>
    </location>
</feature>
<dbReference type="Pfam" id="PF03572">
    <property type="entry name" value="Peptidase_S41"/>
    <property type="match status" value="1"/>
</dbReference>
<dbReference type="Pfam" id="PF17820">
    <property type="entry name" value="PDZ_6"/>
    <property type="match status" value="1"/>
</dbReference>
<organism evidence="7 8">
    <name type="scientific">Eiseniibacteriota bacterium</name>
    <dbReference type="NCBI Taxonomy" id="2212470"/>
    <lineage>
        <taxon>Bacteria</taxon>
        <taxon>Candidatus Eiseniibacteriota</taxon>
    </lineage>
</organism>
<dbReference type="GO" id="GO:0030288">
    <property type="term" value="C:outer membrane-bounded periplasmic space"/>
    <property type="evidence" value="ECO:0007669"/>
    <property type="project" value="TreeGrafter"/>
</dbReference>
<evidence type="ECO:0000259" key="6">
    <source>
        <dbReference type="PROSITE" id="PS50106"/>
    </source>
</evidence>
<keyword evidence="3 5" id="KW-0378">Hydrolase</keyword>
<gene>
    <name evidence="7" type="ORF">HOP12_04400</name>
</gene>
<dbReference type="PANTHER" id="PTHR32060:SF30">
    <property type="entry name" value="CARBOXY-TERMINAL PROCESSING PROTEASE CTPA"/>
    <property type="match status" value="1"/>
</dbReference>
<dbReference type="GO" id="GO:0007165">
    <property type="term" value="P:signal transduction"/>
    <property type="evidence" value="ECO:0007669"/>
    <property type="project" value="TreeGrafter"/>
</dbReference>
<dbReference type="SUPFAM" id="SSF50156">
    <property type="entry name" value="PDZ domain-like"/>
    <property type="match status" value="1"/>
</dbReference>
<comment type="caution">
    <text evidence="7">The sequence shown here is derived from an EMBL/GenBank/DDBJ whole genome shotgun (WGS) entry which is preliminary data.</text>
</comment>
<feature type="non-terminal residue" evidence="7">
    <location>
        <position position="451"/>
    </location>
</feature>
<comment type="similarity">
    <text evidence="1 5">Belongs to the peptidase S41A family.</text>
</comment>
<dbReference type="Gene3D" id="3.30.750.44">
    <property type="match status" value="1"/>
</dbReference>
<keyword evidence="2 5" id="KW-0645">Protease</keyword>
<protein>
    <submittedName>
        <fullName evidence="7">S41 family peptidase</fullName>
    </submittedName>
</protein>
<accession>A0A849SLD3</accession>
<dbReference type="Gene3D" id="2.30.42.10">
    <property type="match status" value="1"/>
</dbReference>
<proteinExistence type="inferred from homology"/>
<dbReference type="Gene3D" id="3.90.226.10">
    <property type="entry name" value="2-enoyl-CoA Hydratase, Chain A, domain 1"/>
    <property type="match status" value="1"/>
</dbReference>
<keyword evidence="4 5" id="KW-0720">Serine protease</keyword>
<dbReference type="GO" id="GO:0006508">
    <property type="term" value="P:proteolysis"/>
    <property type="evidence" value="ECO:0007669"/>
    <property type="project" value="UniProtKB-KW"/>
</dbReference>
<evidence type="ECO:0000256" key="5">
    <source>
        <dbReference type="RuleBase" id="RU004404"/>
    </source>
</evidence>
<dbReference type="SMART" id="SM00228">
    <property type="entry name" value="PDZ"/>
    <property type="match status" value="1"/>
</dbReference>
<dbReference type="InterPro" id="IPR004447">
    <property type="entry name" value="Peptidase_S41A"/>
</dbReference>
<dbReference type="CDD" id="cd07560">
    <property type="entry name" value="Peptidase_S41_CPP"/>
    <property type="match status" value="1"/>
</dbReference>
<dbReference type="Proteomes" id="UP000580839">
    <property type="component" value="Unassembled WGS sequence"/>
</dbReference>
<evidence type="ECO:0000256" key="3">
    <source>
        <dbReference type="ARBA" id="ARBA00022801"/>
    </source>
</evidence>
<evidence type="ECO:0000313" key="7">
    <source>
        <dbReference type="EMBL" id="NOT33394.1"/>
    </source>
</evidence>
<dbReference type="CDD" id="cd06782">
    <property type="entry name" value="cpPDZ_CPP-like"/>
    <property type="match status" value="1"/>
</dbReference>